<dbReference type="AlphaFoldDB" id="A0A6C0E4R6"/>
<protein>
    <submittedName>
        <fullName evidence="1">Uncharacterized protein</fullName>
    </submittedName>
</protein>
<name>A0A6C0E4R6_9ZZZZ</name>
<sequence>MFTQRYIRALKRDYPTYSKYEIEAALVLCMFNGSLNNIC</sequence>
<accession>A0A6C0E4R6</accession>
<proteinExistence type="predicted"/>
<organism evidence="1">
    <name type="scientific">viral metagenome</name>
    <dbReference type="NCBI Taxonomy" id="1070528"/>
    <lineage>
        <taxon>unclassified sequences</taxon>
        <taxon>metagenomes</taxon>
        <taxon>organismal metagenomes</taxon>
    </lineage>
</organism>
<reference evidence="1" key="1">
    <citation type="journal article" date="2020" name="Nature">
        <title>Giant virus diversity and host interactions through global metagenomics.</title>
        <authorList>
            <person name="Schulz F."/>
            <person name="Roux S."/>
            <person name="Paez-Espino D."/>
            <person name="Jungbluth S."/>
            <person name="Walsh D.A."/>
            <person name="Denef V.J."/>
            <person name="McMahon K.D."/>
            <person name="Konstantinidis K.T."/>
            <person name="Eloe-Fadrosh E.A."/>
            <person name="Kyrpides N.C."/>
            <person name="Woyke T."/>
        </authorList>
    </citation>
    <scope>NUCLEOTIDE SEQUENCE</scope>
    <source>
        <strain evidence="1">GVMAG-M-3300023179-132</strain>
    </source>
</reference>
<dbReference type="EMBL" id="MN739737">
    <property type="protein sequence ID" value="QHT24054.1"/>
    <property type="molecule type" value="Genomic_DNA"/>
</dbReference>
<evidence type="ECO:0000313" key="1">
    <source>
        <dbReference type="EMBL" id="QHT24054.1"/>
    </source>
</evidence>